<protein>
    <submittedName>
        <fullName evidence="2">Uncharacterized protein</fullName>
    </submittedName>
</protein>
<evidence type="ECO:0000256" key="1">
    <source>
        <dbReference type="SAM" id="MobiDB-lite"/>
    </source>
</evidence>
<dbReference type="Proteomes" id="UP000251577">
    <property type="component" value="Unassembled WGS sequence"/>
</dbReference>
<feature type="compositionally biased region" description="Polar residues" evidence="1">
    <location>
        <begin position="335"/>
        <end position="366"/>
    </location>
</feature>
<comment type="caution">
    <text evidence="2">The sequence shown here is derived from an EMBL/GenBank/DDBJ whole genome shotgun (WGS) entry which is preliminary data.</text>
</comment>
<feature type="region of interest" description="Disordered" evidence="1">
    <location>
        <begin position="131"/>
        <end position="158"/>
    </location>
</feature>
<feature type="region of interest" description="Disordered" evidence="1">
    <location>
        <begin position="319"/>
        <end position="366"/>
    </location>
</feature>
<feature type="region of interest" description="Disordered" evidence="1">
    <location>
        <begin position="83"/>
        <end position="104"/>
    </location>
</feature>
<accession>A0A364V3X5</accession>
<dbReference type="EMBL" id="QHCV01000117">
    <property type="protein sequence ID" value="RAV31316.1"/>
    <property type="molecule type" value="Genomic_DNA"/>
</dbReference>
<gene>
    <name evidence="2" type="ORF">DLJ54_09030</name>
</gene>
<reference evidence="2 3" key="1">
    <citation type="journal article" date="2018" name="Syst. Appl. Microbiol.">
        <title>Corynebacterium heidelbergense sp. nov., isolated from the preen glands of Egyptian geese (Alopochen aegyptiacus).</title>
        <authorList>
            <person name="Braun M.S."/>
            <person name="Wang E."/>
            <person name="Zimmermann S."/>
            <person name="Wink M."/>
        </authorList>
    </citation>
    <scope>NUCLEOTIDE SEQUENCE [LARGE SCALE GENOMIC DNA]</scope>
    <source>
        <strain evidence="2 3">647</strain>
    </source>
</reference>
<organism evidence="2 3">
    <name type="scientific">Corynebacterium heidelbergense</name>
    <dbReference type="NCBI Taxonomy" id="2055947"/>
    <lineage>
        <taxon>Bacteria</taxon>
        <taxon>Bacillati</taxon>
        <taxon>Actinomycetota</taxon>
        <taxon>Actinomycetes</taxon>
        <taxon>Mycobacteriales</taxon>
        <taxon>Corynebacteriaceae</taxon>
        <taxon>Corynebacterium</taxon>
    </lineage>
</organism>
<evidence type="ECO:0000313" key="2">
    <source>
        <dbReference type="EMBL" id="RAV31316.1"/>
    </source>
</evidence>
<keyword evidence="3" id="KW-1185">Reference proteome</keyword>
<name>A0A364V3X5_9CORY</name>
<feature type="region of interest" description="Disordered" evidence="1">
    <location>
        <begin position="26"/>
        <end position="68"/>
    </location>
</feature>
<dbReference type="RefSeq" id="WP_113631384.1">
    <property type="nucleotide sequence ID" value="NZ_QHCV01000117.1"/>
</dbReference>
<sequence>MRNDSSGRASTTGPFQQLREFWTLTGTFSGDAHPSTGGPSPAHTQHGGPSPAHSPHTGLSPAHPLAGLGPHVRAEDIFRCLPTTGDDADSAPNAEGPTTFSLGPTAVIHPLDAQWFTDRGHLPEVDQHGRLTLGGRAFPGPLAGNIPAPSRTHPQPPDAPTPLTLIDRITPQFFDRPSVPLDRIRILWLGINATVQGTVSRNSASNGSCVNPLTRSQPISEWLRRAILTHGSFASVLAHVNKCAERLRNELHTPQYHIIYDEFPREIIGLAEAVDLCDQQYRMLIQDHSDPHVVPSWELQHRYVETWHRDCLFDANTFRLTNRPSTPDGPGLKGRSTTPDGLDSISHSTTPGDPGSISHSATTDGPSLTADHVLRMELYPWRTKSAAGLPRVAVDAVRKARVPEDLPPSVRVTAESVLEVLLATAGNPPLVIVRKMEEWLAALTAVAPPELKDEVRLMLLDQALVPASSRNYTLSRNNLVDYATLRSARSRAVDRIDALNY</sequence>
<evidence type="ECO:0000313" key="3">
    <source>
        <dbReference type="Proteomes" id="UP000251577"/>
    </source>
</evidence>
<dbReference type="AlphaFoldDB" id="A0A364V3X5"/>
<proteinExistence type="predicted"/>